<dbReference type="Proteomes" id="UP001597260">
    <property type="component" value="Unassembled WGS sequence"/>
</dbReference>
<dbReference type="EMBL" id="JBHTMP010000019">
    <property type="protein sequence ID" value="MFD1322324.1"/>
    <property type="molecule type" value="Genomic_DNA"/>
</dbReference>
<proteinExistence type="predicted"/>
<evidence type="ECO:0000313" key="1">
    <source>
        <dbReference type="EMBL" id="MFD1322324.1"/>
    </source>
</evidence>
<comment type="caution">
    <text evidence="1">The sequence shown here is derived from an EMBL/GenBank/DDBJ whole genome shotgun (WGS) entry which is preliminary data.</text>
</comment>
<dbReference type="PANTHER" id="PTHR42905:SF16">
    <property type="entry name" value="CARBOXYPHOSPHONOENOLPYRUVATE PHOSPHONOMUTASE-LIKE PROTEIN (AFU_ORTHOLOGUE AFUA_5G07230)"/>
    <property type="match status" value="1"/>
</dbReference>
<protein>
    <submittedName>
        <fullName evidence="1">Isocitrate lyase/phosphoenolpyruvate mutase family protein</fullName>
    </submittedName>
</protein>
<dbReference type="RefSeq" id="WP_377571159.1">
    <property type="nucleotide sequence ID" value="NZ_JBHTMP010000019.1"/>
</dbReference>
<keyword evidence="1" id="KW-0456">Lyase</keyword>
<dbReference type="InterPro" id="IPR039556">
    <property type="entry name" value="ICL/PEPM"/>
</dbReference>
<name>A0ABW3YDV2_9ACTN</name>
<evidence type="ECO:0000313" key="2">
    <source>
        <dbReference type="Proteomes" id="UP001597260"/>
    </source>
</evidence>
<dbReference type="PANTHER" id="PTHR42905">
    <property type="entry name" value="PHOSPHOENOLPYRUVATE CARBOXYLASE"/>
    <property type="match status" value="1"/>
</dbReference>
<keyword evidence="2" id="KW-1185">Reference proteome</keyword>
<dbReference type="GO" id="GO:0016829">
    <property type="term" value="F:lyase activity"/>
    <property type="evidence" value="ECO:0007669"/>
    <property type="project" value="UniProtKB-KW"/>
</dbReference>
<sequence>MTADAAEAAEVFRSLHRPGEPLLLPNAWDYASAAALVEAGFAAIGTTSLGVAAAHGLTDGQGTARAETVALTHRLSRLPTLLTVDIEGGFSDDPDEVAQLAYEVAAAGAVGVNLEDGRPDGSLGPLDRQQELIRAIRSRVPGLFVNARTDTHWLAGPDGPSVSETITRIQAYVEAGAQGVFVPGLADDGSIRTVVSNVDAPLNVLFLPARHDVRRLADLGVARISYGSLLFRAALHTTVTTALAVAKGEPVPGDIPSYAEANSLTIRY</sequence>
<reference evidence="2" key="1">
    <citation type="journal article" date="2019" name="Int. J. Syst. Evol. Microbiol.">
        <title>The Global Catalogue of Microorganisms (GCM) 10K type strain sequencing project: providing services to taxonomists for standard genome sequencing and annotation.</title>
        <authorList>
            <consortium name="The Broad Institute Genomics Platform"/>
            <consortium name="The Broad Institute Genome Sequencing Center for Infectious Disease"/>
            <person name="Wu L."/>
            <person name="Ma J."/>
        </authorList>
    </citation>
    <scope>NUCLEOTIDE SEQUENCE [LARGE SCALE GENOMIC DNA]</scope>
    <source>
        <strain evidence="2">JCM 31037</strain>
    </source>
</reference>
<dbReference type="InterPro" id="IPR015813">
    <property type="entry name" value="Pyrv/PenolPyrv_kinase-like_dom"/>
</dbReference>
<dbReference type="SUPFAM" id="SSF51621">
    <property type="entry name" value="Phosphoenolpyruvate/pyruvate domain"/>
    <property type="match status" value="1"/>
</dbReference>
<accession>A0ABW3YDV2</accession>
<dbReference type="InterPro" id="IPR040442">
    <property type="entry name" value="Pyrv_kinase-like_dom_sf"/>
</dbReference>
<dbReference type="CDD" id="cd00377">
    <property type="entry name" value="ICL_PEPM"/>
    <property type="match status" value="1"/>
</dbReference>
<dbReference type="Pfam" id="PF13714">
    <property type="entry name" value="PEP_mutase"/>
    <property type="match status" value="1"/>
</dbReference>
<dbReference type="Gene3D" id="3.20.20.60">
    <property type="entry name" value="Phosphoenolpyruvate-binding domains"/>
    <property type="match status" value="1"/>
</dbReference>
<organism evidence="1 2">
    <name type="scientific">Micromonospora sonneratiae</name>
    <dbReference type="NCBI Taxonomy" id="1184706"/>
    <lineage>
        <taxon>Bacteria</taxon>
        <taxon>Bacillati</taxon>
        <taxon>Actinomycetota</taxon>
        <taxon>Actinomycetes</taxon>
        <taxon>Micromonosporales</taxon>
        <taxon>Micromonosporaceae</taxon>
        <taxon>Micromonospora</taxon>
    </lineage>
</organism>
<gene>
    <name evidence="1" type="ORF">ACFQ4H_14600</name>
</gene>